<dbReference type="Proteomes" id="UP000248410">
    <property type="component" value="Chromosome"/>
</dbReference>
<protein>
    <submittedName>
        <fullName evidence="2">Uncharacterized protein</fullName>
    </submittedName>
</protein>
<reference evidence="2 3" key="1">
    <citation type="submission" date="2018-05" db="EMBL/GenBank/DDBJ databases">
        <title>Complete Genome Sequences of Extremely Thermoacidophilic, Metal-Mobilizing Type-Strain Members of the Archaeal Family Sulfolobaceae: Acidianus brierleyi DSM-1651T, Acidianus sulfidivorans DSM-18786T, Metallosphaera hakonensis DSM-7519T, and Metallosphaera prunae DSM-10039T.</title>
        <authorList>
            <person name="Counts J.A."/>
            <person name="Kelly R.M."/>
        </authorList>
    </citation>
    <scope>NUCLEOTIDE SEQUENCE [LARGE SCALE GENOMIC DNA]</scope>
    <source>
        <strain evidence="2 3">JP7</strain>
    </source>
</reference>
<organism evidence="2 3">
    <name type="scientific">Acidianus sulfidivorans JP7</name>
    <dbReference type="NCBI Taxonomy" id="619593"/>
    <lineage>
        <taxon>Archaea</taxon>
        <taxon>Thermoproteota</taxon>
        <taxon>Thermoprotei</taxon>
        <taxon>Sulfolobales</taxon>
        <taxon>Sulfolobaceae</taxon>
        <taxon>Acidianus</taxon>
    </lineage>
</organism>
<feature type="transmembrane region" description="Helical" evidence="1">
    <location>
        <begin position="6"/>
        <end position="27"/>
    </location>
</feature>
<sequence>MSGFFELPYTIVTIGLVLVGISIAIYYDFVGGMLVSLGSFLGLFMMLSLLLLLVFYPIHLLFTFSPHSTPTVHIITPTGYYTFSYPEVSYIIYYSTTKFPIVEYLIIFFGFLLTFLRLRK</sequence>
<name>A0A2U9IJL4_9CREN</name>
<feature type="transmembrane region" description="Helical" evidence="1">
    <location>
        <begin position="34"/>
        <end position="58"/>
    </location>
</feature>
<keyword evidence="1" id="KW-1133">Transmembrane helix</keyword>
<dbReference type="AlphaFoldDB" id="A0A2U9IJL4"/>
<keyword evidence="1" id="KW-0472">Membrane</keyword>
<accession>A0A2U9IJL4</accession>
<evidence type="ECO:0000313" key="2">
    <source>
        <dbReference type="EMBL" id="AWR96124.1"/>
    </source>
</evidence>
<evidence type="ECO:0000313" key="3">
    <source>
        <dbReference type="Proteomes" id="UP000248410"/>
    </source>
</evidence>
<keyword evidence="1" id="KW-0812">Transmembrane</keyword>
<evidence type="ECO:0000256" key="1">
    <source>
        <dbReference type="SAM" id="Phobius"/>
    </source>
</evidence>
<proteinExistence type="predicted"/>
<gene>
    <name evidence="2" type="ORF">DFR86_00205</name>
</gene>
<feature type="transmembrane region" description="Helical" evidence="1">
    <location>
        <begin position="101"/>
        <end position="118"/>
    </location>
</feature>
<keyword evidence="3" id="KW-1185">Reference proteome</keyword>
<dbReference type="EMBL" id="CP029288">
    <property type="protein sequence ID" value="AWR96124.1"/>
    <property type="molecule type" value="Genomic_DNA"/>
</dbReference>